<feature type="region of interest" description="Disordered" evidence="15">
    <location>
        <begin position="1085"/>
        <end position="1133"/>
    </location>
</feature>
<dbReference type="Pfam" id="PF00520">
    <property type="entry name" value="Ion_trans"/>
    <property type="match status" value="4"/>
</dbReference>
<comment type="caution">
    <text evidence="18">The sequence shown here is derived from an EMBL/GenBank/DDBJ whole genome shotgun (WGS) entry which is preliminary data.</text>
</comment>
<feature type="transmembrane region" description="Helical" evidence="16">
    <location>
        <begin position="579"/>
        <end position="598"/>
    </location>
</feature>
<feature type="transmembrane region" description="Helical" evidence="16">
    <location>
        <begin position="649"/>
        <end position="673"/>
    </location>
</feature>
<feature type="transmembrane region" description="Helical" evidence="16">
    <location>
        <begin position="2277"/>
        <end position="2296"/>
    </location>
</feature>
<feature type="compositionally biased region" description="Polar residues" evidence="15">
    <location>
        <begin position="137"/>
        <end position="148"/>
    </location>
</feature>
<dbReference type="GO" id="GO:0005891">
    <property type="term" value="C:voltage-gated calcium channel complex"/>
    <property type="evidence" value="ECO:0007669"/>
    <property type="project" value="TreeGrafter"/>
</dbReference>
<feature type="compositionally biased region" description="Basic and acidic residues" evidence="15">
    <location>
        <begin position="922"/>
        <end position="931"/>
    </location>
</feature>
<feature type="compositionally biased region" description="Low complexity" evidence="15">
    <location>
        <begin position="17"/>
        <end position="26"/>
    </location>
</feature>
<comment type="subcellular location">
    <subcellularLocation>
        <location evidence="1">Membrane</location>
        <topology evidence="1">Multi-pass membrane protein</topology>
    </subcellularLocation>
</comment>
<dbReference type="InterPro" id="IPR050599">
    <property type="entry name" value="VDCC_alpha-1_subunit"/>
</dbReference>
<evidence type="ECO:0000256" key="15">
    <source>
        <dbReference type="SAM" id="MobiDB-lite"/>
    </source>
</evidence>
<dbReference type="GO" id="GO:0098703">
    <property type="term" value="P:calcium ion import across plasma membrane"/>
    <property type="evidence" value="ECO:0007669"/>
    <property type="project" value="TreeGrafter"/>
</dbReference>
<proteinExistence type="predicted"/>
<feature type="compositionally biased region" description="Gly residues" evidence="15">
    <location>
        <begin position="1087"/>
        <end position="1103"/>
    </location>
</feature>
<keyword evidence="10" id="KW-0406">Ion transport</keyword>
<feature type="domain" description="Ion transport" evidence="17">
    <location>
        <begin position="1875"/>
        <end position="2109"/>
    </location>
</feature>
<feature type="transmembrane region" description="Helical" evidence="16">
    <location>
        <begin position="2553"/>
        <end position="2572"/>
    </location>
</feature>
<feature type="compositionally biased region" description="Low complexity" evidence="15">
    <location>
        <begin position="200"/>
        <end position="215"/>
    </location>
</feature>
<dbReference type="EMBL" id="RRYP01000057">
    <property type="protein sequence ID" value="TNV88158.1"/>
    <property type="molecule type" value="Genomic_DNA"/>
</dbReference>
<keyword evidence="13" id="KW-0407">Ion channel</keyword>
<feature type="transmembrane region" description="Helical" evidence="16">
    <location>
        <begin position="680"/>
        <end position="703"/>
    </location>
</feature>
<keyword evidence="3" id="KW-0109">Calcium transport</keyword>
<keyword evidence="9 16" id="KW-1133">Transmembrane helix</keyword>
<keyword evidence="19" id="KW-1185">Reference proteome</keyword>
<evidence type="ECO:0000256" key="2">
    <source>
        <dbReference type="ARBA" id="ARBA00022448"/>
    </source>
</evidence>
<evidence type="ECO:0000256" key="13">
    <source>
        <dbReference type="ARBA" id="ARBA00023303"/>
    </source>
</evidence>
<keyword evidence="11 16" id="KW-0472">Membrane</keyword>
<accession>A0A8J8TBA0</accession>
<feature type="transmembrane region" description="Helical" evidence="16">
    <location>
        <begin position="2687"/>
        <end position="2706"/>
    </location>
</feature>
<evidence type="ECO:0000256" key="1">
    <source>
        <dbReference type="ARBA" id="ARBA00004141"/>
    </source>
</evidence>
<feature type="domain" description="Ion transport" evidence="17">
    <location>
        <begin position="2553"/>
        <end position="2794"/>
    </location>
</feature>
<feature type="region of interest" description="Disordered" evidence="15">
    <location>
        <begin position="3011"/>
        <end position="3063"/>
    </location>
</feature>
<evidence type="ECO:0000256" key="11">
    <source>
        <dbReference type="ARBA" id="ARBA00023136"/>
    </source>
</evidence>
<feature type="region of interest" description="Disordered" evidence="15">
    <location>
        <begin position="199"/>
        <end position="223"/>
    </location>
</feature>
<evidence type="ECO:0000259" key="17">
    <source>
        <dbReference type="Pfam" id="PF00520"/>
    </source>
</evidence>
<feature type="domain" description="Ion transport" evidence="17">
    <location>
        <begin position="446"/>
        <end position="711"/>
    </location>
</feature>
<evidence type="ECO:0000313" key="18">
    <source>
        <dbReference type="EMBL" id="TNV88158.1"/>
    </source>
</evidence>
<dbReference type="PANTHER" id="PTHR45628">
    <property type="entry name" value="VOLTAGE-DEPENDENT CALCIUM CHANNEL TYPE A SUBUNIT ALPHA-1"/>
    <property type="match status" value="1"/>
</dbReference>
<feature type="domain" description="Ion transport" evidence="17">
    <location>
        <begin position="2240"/>
        <end position="2504"/>
    </location>
</feature>
<feature type="transmembrane region" description="Helical" evidence="16">
    <location>
        <begin position="2001"/>
        <end position="2027"/>
    </location>
</feature>
<feature type="transmembrane region" description="Helical" evidence="16">
    <location>
        <begin position="2074"/>
        <end position="2100"/>
    </location>
</feature>
<evidence type="ECO:0000256" key="7">
    <source>
        <dbReference type="ARBA" id="ARBA00022837"/>
    </source>
</evidence>
<dbReference type="GO" id="GO:0008331">
    <property type="term" value="F:high voltage-gated calcium channel activity"/>
    <property type="evidence" value="ECO:0007669"/>
    <property type="project" value="TreeGrafter"/>
</dbReference>
<evidence type="ECO:0000256" key="6">
    <source>
        <dbReference type="ARBA" id="ARBA00022737"/>
    </source>
</evidence>
<feature type="transmembrane region" description="Helical" evidence="16">
    <location>
        <begin position="2471"/>
        <end position="2495"/>
    </location>
</feature>
<feature type="transmembrane region" description="Helical" evidence="16">
    <location>
        <begin position="486"/>
        <end position="506"/>
    </location>
</feature>
<evidence type="ECO:0000256" key="4">
    <source>
        <dbReference type="ARBA" id="ARBA00022673"/>
    </source>
</evidence>
<feature type="region of interest" description="Disordered" evidence="15">
    <location>
        <begin position="127"/>
        <end position="160"/>
    </location>
</feature>
<name>A0A8J8TBA0_HALGN</name>
<dbReference type="SUPFAM" id="SSF81324">
    <property type="entry name" value="Voltage-gated potassium channels"/>
    <property type="match status" value="4"/>
</dbReference>
<feature type="region of interest" description="Disordered" evidence="15">
    <location>
        <begin position="713"/>
        <end position="737"/>
    </location>
</feature>
<keyword evidence="7" id="KW-0106">Calcium</keyword>
<feature type="coiled-coil region" evidence="14">
    <location>
        <begin position="1413"/>
        <end position="1440"/>
    </location>
</feature>
<dbReference type="PANTHER" id="PTHR45628:SF7">
    <property type="entry name" value="VOLTAGE-DEPENDENT CALCIUM CHANNEL TYPE A SUBUNIT ALPHA-1"/>
    <property type="match status" value="1"/>
</dbReference>
<feature type="compositionally biased region" description="Polar residues" evidence="15">
    <location>
        <begin position="64"/>
        <end position="74"/>
    </location>
</feature>
<feature type="transmembrane region" description="Helical" evidence="16">
    <location>
        <begin position="518"/>
        <end position="542"/>
    </location>
</feature>
<feature type="transmembrane region" description="Helical" evidence="16">
    <location>
        <begin position="2768"/>
        <end position="2790"/>
    </location>
</feature>
<evidence type="ECO:0000256" key="10">
    <source>
        <dbReference type="ARBA" id="ARBA00023065"/>
    </source>
</evidence>
<keyword evidence="2" id="KW-0813">Transport</keyword>
<keyword evidence="8" id="KW-0851">Voltage-gated channel</keyword>
<evidence type="ECO:0000256" key="8">
    <source>
        <dbReference type="ARBA" id="ARBA00022882"/>
    </source>
</evidence>
<evidence type="ECO:0000256" key="5">
    <source>
        <dbReference type="ARBA" id="ARBA00022692"/>
    </source>
</evidence>
<dbReference type="Gene3D" id="1.10.287.70">
    <property type="match status" value="4"/>
</dbReference>
<keyword evidence="6" id="KW-0677">Repeat</keyword>
<keyword evidence="14" id="KW-0175">Coiled coil</keyword>
<dbReference type="InterPro" id="IPR005821">
    <property type="entry name" value="Ion_trans_dom"/>
</dbReference>
<feature type="region of interest" description="Disordered" evidence="15">
    <location>
        <begin position="887"/>
        <end position="963"/>
    </location>
</feature>
<reference evidence="18" key="1">
    <citation type="submission" date="2019-06" db="EMBL/GenBank/DDBJ databases">
        <authorList>
            <person name="Zheng W."/>
        </authorList>
    </citation>
    <scope>NUCLEOTIDE SEQUENCE</scope>
    <source>
        <strain evidence="18">QDHG01</strain>
    </source>
</reference>
<feature type="transmembrane region" description="Helical" evidence="16">
    <location>
        <begin position="2359"/>
        <end position="2387"/>
    </location>
</feature>
<feature type="compositionally biased region" description="Basic and acidic residues" evidence="15">
    <location>
        <begin position="725"/>
        <end position="737"/>
    </location>
</feature>
<evidence type="ECO:0000256" key="9">
    <source>
        <dbReference type="ARBA" id="ARBA00022989"/>
    </source>
</evidence>
<feature type="transmembrane region" description="Helical" evidence="16">
    <location>
        <begin position="1943"/>
        <end position="1966"/>
    </location>
</feature>
<gene>
    <name evidence="18" type="ORF">FGO68_gene10910</name>
</gene>
<feature type="compositionally biased region" description="Acidic residues" evidence="15">
    <location>
        <begin position="1767"/>
        <end position="1782"/>
    </location>
</feature>
<dbReference type="FunFam" id="1.20.120.350:FF:000009">
    <property type="entry name" value="Voltage-dependent T-type calcium channel subunit alpha"/>
    <property type="match status" value="2"/>
</dbReference>
<feature type="region of interest" description="Disordered" evidence="15">
    <location>
        <begin position="2153"/>
        <end position="2175"/>
    </location>
</feature>
<dbReference type="FunFam" id="1.10.287.70:FF:000117">
    <property type="entry name" value="Voltage-gated Ca2+ channel, alpha subunit"/>
    <property type="match status" value="1"/>
</dbReference>
<evidence type="ECO:0000256" key="16">
    <source>
        <dbReference type="SAM" id="Phobius"/>
    </source>
</evidence>
<feature type="region of interest" description="Disordered" evidence="15">
    <location>
        <begin position="1685"/>
        <end position="1714"/>
    </location>
</feature>
<feature type="region of interest" description="Disordered" evidence="15">
    <location>
        <begin position="1753"/>
        <end position="1782"/>
    </location>
</feature>
<sequence length="3063" mass="347578">MRSQQQTSNNASGGGSLPPSGDPPNGAKGRSTQREEGAQASQRQAPLQVGTGATGKNIPRGTAAPTTGVQQNPSQPLPPIPTGIKDSQNPSARPGSGKGPKIQMNMGINGIKPSLDVKPIAAAANKQQLNGGGPGVRNNQLGGQQAQPTLGEDSPTKQLLNTSNQLLGGTQNVSFENTSILSPKMNGGTSALANGQLRISNNNGAANGNNRGSNAPQLTPSRAGGVASELAKVSPLPLPCIESPFLNPKASYAFPGTQSLYSQDADLNGRQKSARLYTDEIMGELPQELTNRVPVSLRSSFDYIDVNMNDAMKVGGEATLTGRGSRFFKKAYKEDNWSGDESVFNKQMKMPNLNANKQEYQREIGLNLDKNLVTDPLKTLKTEERQETAKEAREMLPETDFYKIVKKDRIAIIDDYHDRCPLLELRKSIMRWRVYINRGAQLVVMHSLFETISITVIIVNSLFLAMDDPLRDPSETPVFMTVADDIFQYLYTVEMVFKIVSLGFILNEGSYLRDAWNILDFVIIGSGYLGMFMSGSGANLSVLRSFRVIRPLRTISSVQGLRIIVASLINAIPLLRDSILVLIFFFLIFAIAGCQLFTGALKNRCFHEDTAVIDESIPFCGGGNSCNPGYYCGKSNENPSNGATSFDNVMFSLLQVFQIVTMEGWTSIMVALMQSVGTWIAIYFYPIIFIGAFFLLNLTLAVIKAKFTEEMNNKKETGGPAKKKKLDDAAKSSEDEDLRAQELQDQIDAIKVSKQMSPRSKENLINKFKIEFMIQKVDNAFDKKEISHKIIERTDEDDRKAFGRSNLAQKSFYNSHVEKIGILQPAQKTLSYALPRHKGNSKAKVQPQMNYSDVFYSDKRTVFHLGKSPRENLRDIFSLEQLQAQGARGAVGQSTLQKPTRLGSPIREDDEEQDLTGLLEGDVDRAEALRRRDARRRAGRRPGSGDRGMMNMTMPDPKKGGNGFSRFLGKVFEAKKDGEGEQKKLVFAGIKNNSVRPGLALAPQRQSSIARRNPQEYEEHVKRQVYENITRNFDIFEFLDENIVRNQDQQTNGQAMGDGDDEMSDELEFQIDDEDNRMESYYFETANGGGGGRNLRSAGGEGGILDLEDGDEEGGSRESAENTRPLKRGSTQATAAENGGLLQKNSSEQDAKFTSPFVQQISRQASMSPRDSVRAKRARVANKLKDLPPIQYKGRSQGFMDVFRACKKMKAKRNGRDFKEEYLLLRKRARSQEAKKLNYHGGHGANNSQIQSYRDEFDLKKHDGAYNSVAVDMDEKQNMTVRAKSIQNKRKRLLAESIRFNQRIEIMRKRRAQFFAPGIKRIGLEREALIKEYEDYVKRKRKIKIDPELIDEETVKKRVLYRNASTDALIRHKDVVAFEASQPLARHKKQKANFDLRSQKSREGSVQLDSQRSVFLEKEFEEIVEKVNRKEEDMKRYQEHEMVPDFEQILQDKELKIVVKMTNHQYNSIYDVFENAGPGRFLTEKEKARLEKERRKREALKMKLPKRVPPRPLIIGYQKKIFVNEKVFHEELLKNDFNPSDEDQEGMMNRIEDEYNYDHRSHIFVTGTISVVVNKPHADSKIMNANYHSNIKAMQRMQELEEQEKLAIEQQQISTEGKGSSRKVRLTVNALDENHRSKSAMARSGQVEGSAWQRIQGMNFSQNASGMSISKMMKNASKFSMSIKRGKGSSIGESMAGSGKNRGQPPKPEPLTDKQILKRLNEEVQRSRIFKALSLKKLPDRIIRRQEVDKQMFKKKKKRGVNKVEDESLGDDEGSAGEEELDSAAVKKSRKFDYFLDRHVDGSFHISQARNAAFRRHKDRIEWSGQDIMARFDPYKARLAVEKLNSIRVWPYAGHGFVKKRRVLLKNIMNGPLVEHGMTICVIGNTVVLSLDYYGAPLSVQAFCSAANTFFTMVFACEMGLRIAAIGASKWLSDRMNYMDGTIVILSLVELIFMSGSGALSALRAVRIFRVFRVLRVARLLRGLKSMVQIINVISRSISSFIYLAMLLMLFIFIYALLGMQVFGGAFTDPDVVGTVRYNFDSFNNSFITSFILLTTENWNTVLFYAFSSTINQFLIAIYFVTCIFIGNWMLLNLFLAILLDSFTQVEEEDMMTPEKKEAIKQKMLEDLKMKEGEDFIEGMDELQMEGFVLKTDKKPSKKKKKKKSEADKSKQQPVKPQIVNILEESQEVDLQELARRDQELLEQRKELFRGIECERSCYLLSKRNFARIFAYKVINHGKFETFIMFLIVGSSFKLVFDTYTTKLAENDPMVVWSSKFDLIFQFFFTCEMVIKIIAFGFVMDENSYLTEAWNKLDCFIVVSGLIDTFMEGVDIPVIKILRLLRILRPLRFVSHSSSMKTLIEALMASMGSILNVGVVIVIVFMMFAILGVNLFAGKLQSCSVDYYKINNKEECFKARGVWSTYDQNMDNVVKGMLTLFVVSNNEGWPDVMYNYCDATGVETGPKPGAGILNAYFFIFFVFVGSFFFMNLFVGVLFLNFEKAQRDEKEAMLLDGDEIKWVDMMKMICQEKPEIIKIPKNPVSRYFYFLVRDEGPFANFIMACIILNIFSMAAIFEGQSDAYSSVLEKINYFFTGAFACECSFKLIANGGAYFNSSWNKFDFFVVSASFLDIVMANMSANSLKVLRVGPQLARIMRVMRVSRLFKLLNKYKGLQALIQTISFSMPSVINAFALLTLVYFIFSVLAVFFFKSIISGDQLDPVYMNFSNFTMALVMMLRLSTGEDWPSVMYDCMNTDADCIPEVNCGTPWAPVFYLFFVLIQQYIMVNLFILIILQQFDLYYLPDDNVLDRFKTDVMNFKFVWKSYSADFEGFKIRGNDVQKFFKDLKGDLGMSNEKDQRAIERNLVIMNIQADDDGFIYFNELLYKTMKRRYAPGRTKKKILFEVELQTLEKLEKISKEQIFASRKKERQKAVSVNPFLSMMYKSMSFNVWLDIYRANLKKRAHHMELGLEREISDEEEDDDVEEASQFLYETEEDDIIDELDKEYLEHIQMAAAEAADPFEGEAPASGKTRLTHGGPNPAHLTHQEGQHYDQLKQEDEILSGGDHK</sequence>
<dbReference type="Gene3D" id="1.20.120.350">
    <property type="entry name" value="Voltage-gated potassium channels. Chain C"/>
    <property type="match status" value="4"/>
</dbReference>
<dbReference type="Proteomes" id="UP000785679">
    <property type="component" value="Unassembled WGS sequence"/>
</dbReference>
<dbReference type="OrthoDB" id="431720at2759"/>
<feature type="region of interest" description="Disordered" evidence="15">
    <location>
        <begin position="1"/>
        <end position="110"/>
    </location>
</feature>
<feature type="transmembrane region" description="Helical" evidence="16">
    <location>
        <begin position="440"/>
        <end position="466"/>
    </location>
</feature>
<evidence type="ECO:0000256" key="3">
    <source>
        <dbReference type="ARBA" id="ARBA00022568"/>
    </source>
</evidence>
<evidence type="ECO:0000256" key="14">
    <source>
        <dbReference type="SAM" id="Coils"/>
    </source>
</evidence>
<keyword evidence="5 16" id="KW-0812">Transmembrane</keyword>
<feature type="transmembrane region" description="Helical" evidence="16">
    <location>
        <begin position="2240"/>
        <end position="2257"/>
    </location>
</feature>
<feature type="compositionally biased region" description="Basic and acidic residues" evidence="15">
    <location>
        <begin position="3040"/>
        <end position="3063"/>
    </location>
</feature>
<organism evidence="18 19">
    <name type="scientific">Halteria grandinella</name>
    <dbReference type="NCBI Taxonomy" id="5974"/>
    <lineage>
        <taxon>Eukaryota</taxon>
        <taxon>Sar</taxon>
        <taxon>Alveolata</taxon>
        <taxon>Ciliophora</taxon>
        <taxon>Intramacronucleata</taxon>
        <taxon>Spirotrichea</taxon>
        <taxon>Stichotrichia</taxon>
        <taxon>Sporadotrichida</taxon>
        <taxon>Halteriidae</taxon>
        <taxon>Halteria</taxon>
    </lineage>
</organism>
<evidence type="ECO:0000256" key="12">
    <source>
        <dbReference type="ARBA" id="ARBA00023180"/>
    </source>
</evidence>
<keyword evidence="4" id="KW-0107">Calcium channel</keyword>
<keyword evidence="12" id="KW-0325">Glycoprotein</keyword>
<evidence type="ECO:0000313" key="19">
    <source>
        <dbReference type="Proteomes" id="UP000785679"/>
    </source>
</evidence>
<protein>
    <recommendedName>
        <fullName evidence="17">Ion transport domain-containing protein</fullName>
    </recommendedName>
</protein>
<dbReference type="InterPro" id="IPR027359">
    <property type="entry name" value="Volt_channel_dom_sf"/>
</dbReference>